<dbReference type="RefSeq" id="WP_176901480.1">
    <property type="nucleotide sequence ID" value="NZ_JABKAV010000113.1"/>
</dbReference>
<name>A0ABX2Q6Y8_9BACT</name>
<protein>
    <submittedName>
        <fullName evidence="1">Uncharacterized protein</fullName>
    </submittedName>
</protein>
<organism evidence="1 2">
    <name type="scientific">Hymenobacter terrestris</name>
    <dbReference type="NCBI Taxonomy" id="2748310"/>
    <lineage>
        <taxon>Bacteria</taxon>
        <taxon>Pseudomonadati</taxon>
        <taxon>Bacteroidota</taxon>
        <taxon>Cytophagia</taxon>
        <taxon>Cytophagales</taxon>
        <taxon>Hymenobacteraceae</taxon>
        <taxon>Hymenobacter</taxon>
    </lineage>
</organism>
<comment type="caution">
    <text evidence="1">The sequence shown here is derived from an EMBL/GenBank/DDBJ whole genome shotgun (WGS) entry which is preliminary data.</text>
</comment>
<dbReference type="EMBL" id="JABKAV010000113">
    <property type="protein sequence ID" value="NVO86753.1"/>
    <property type="molecule type" value="Genomic_DNA"/>
</dbReference>
<proteinExistence type="predicted"/>
<gene>
    <name evidence="1" type="ORF">HW556_17865</name>
</gene>
<sequence>MMTFADVVSNSGDSVLESYTYAEGRLQLVLVLGENDQKVALSLPTDCLAFAGSVLASSERAYRTCFLALEDLSQVLAVENGVYVPASDFGKLMQQTQANYHLAYGKKAAEWTHLLSLVGYSRLASCLVADVGAISVTEIAA</sequence>
<evidence type="ECO:0000313" key="1">
    <source>
        <dbReference type="EMBL" id="NVO86753.1"/>
    </source>
</evidence>
<evidence type="ECO:0000313" key="2">
    <source>
        <dbReference type="Proteomes" id="UP000626554"/>
    </source>
</evidence>
<keyword evidence="2" id="KW-1185">Reference proteome</keyword>
<reference evidence="1 2" key="1">
    <citation type="submission" date="2020-05" db="EMBL/GenBank/DDBJ databases">
        <title>Hymenobacter terrestris sp. nov. and Hymenobacter lapidiphilus sp. nov., isolated from regoliths in Antarctica.</title>
        <authorList>
            <person name="Sedlacek I."/>
            <person name="Pantucek R."/>
            <person name="Zeman M."/>
            <person name="Holochova P."/>
            <person name="Kralova S."/>
            <person name="Stankova E."/>
            <person name="Sedo O."/>
            <person name="Micenkova L."/>
            <person name="Svec P."/>
            <person name="Gupta V."/>
            <person name="Sood U."/>
            <person name="Korpole U.S."/>
            <person name="Lal R."/>
        </authorList>
    </citation>
    <scope>NUCLEOTIDE SEQUENCE [LARGE SCALE GENOMIC DNA]</scope>
    <source>
        <strain evidence="1 2">P5252</strain>
    </source>
</reference>
<accession>A0ABX2Q6Y8</accession>
<dbReference type="Proteomes" id="UP000626554">
    <property type="component" value="Unassembled WGS sequence"/>
</dbReference>